<reference evidence="2" key="3">
    <citation type="journal article" date="2013" name="Nucleic Acids Res.">
        <title>The genome of Anopheles darlingi, the main neotropical malaria vector.</title>
        <authorList>
            <person name="Marinotti O."/>
            <person name="Cerqueira G.C."/>
            <person name="de Almeida L.G."/>
            <person name="Ferro M.I."/>
            <person name="Loreto E.L."/>
            <person name="Zaha A."/>
            <person name="Teixeira S.M."/>
            <person name="Wespiser A.R."/>
            <person name="Almeida E Silva A."/>
            <person name="Schlindwein A.D."/>
            <person name="Pacheco A.C."/>
            <person name="Silva A.L."/>
            <person name="Graveley B.R."/>
            <person name="Walenz B.P."/>
            <person name="Lima Bde A."/>
            <person name="Ribeiro C.A."/>
            <person name="Nunes-Silva C.G."/>
            <person name="de Carvalho C.R."/>
            <person name="Soares C.M."/>
            <person name="de Menezes C.B."/>
            <person name="Matiolli C."/>
            <person name="Caffrey D."/>
            <person name="Araujo D.A."/>
            <person name="de Oliveira D.M."/>
            <person name="Golenbock D."/>
            <person name="Grisard E.C."/>
            <person name="Fantinatti-Garboggini F."/>
            <person name="de Carvalho F.M."/>
            <person name="Barcellos F.G."/>
            <person name="Prosdocimi F."/>
            <person name="May G."/>
            <person name="Azevedo Junior G.M."/>
            <person name="Guimaraes G.M."/>
            <person name="Goldman G.H."/>
            <person name="Padilha I.Q."/>
            <person name="Batista Jda S."/>
            <person name="Ferro J.A."/>
            <person name="Ribeiro J.M."/>
            <person name="Fietto J.L."/>
            <person name="Dabbas K.M."/>
            <person name="Cerdeira L."/>
            <person name="Agnez-Lima L.F."/>
            <person name="Brocchi M."/>
            <person name="de Carvalho M.O."/>
            <person name="Teixeira Mde M."/>
            <person name="Diniz Maia Mde M."/>
            <person name="Goldman M.H."/>
            <person name="Cruz Schneider M.P."/>
            <person name="Felipe M.S."/>
            <person name="Hungria M."/>
            <person name="Nicolas M.F."/>
            <person name="Pereira M."/>
            <person name="Montes M.A."/>
            <person name="Cantao M.E."/>
            <person name="Vincentz M."/>
            <person name="Rafael M.S."/>
            <person name="Silverman N."/>
            <person name="Stoco P.H."/>
            <person name="Souza R.C."/>
            <person name="Vicentini R."/>
            <person name="Gazzinelli R.T."/>
            <person name="Neves Rde O."/>
            <person name="Silva R."/>
            <person name="Astolfi-Filho S."/>
            <person name="Maciel T.E."/>
            <person name="Urmenyi T.P."/>
            <person name="Tadei W.P."/>
            <person name="Camargo E.P."/>
            <person name="de Vasconcelos A.T."/>
        </authorList>
    </citation>
    <scope>NUCLEOTIDE SEQUENCE</scope>
</reference>
<feature type="compositionally biased region" description="Basic and acidic residues" evidence="1">
    <location>
        <begin position="59"/>
        <end position="74"/>
    </location>
</feature>
<evidence type="ECO:0000256" key="1">
    <source>
        <dbReference type="SAM" id="MobiDB-lite"/>
    </source>
</evidence>
<proteinExistence type="predicted"/>
<evidence type="ECO:0000313" key="3">
    <source>
        <dbReference type="EnsemblMetazoa" id="ADAC008794-PA"/>
    </source>
</evidence>
<dbReference type="HOGENOM" id="CLU_2689824_0_0_1"/>
<accession>W5J8B8</accession>
<reference evidence="2 4" key="1">
    <citation type="journal article" date="2010" name="BMC Genomics">
        <title>Combination of measures distinguishes pre-miRNAs from other stem-loops in the genome of the newly sequenced Anopheles darlingi.</title>
        <authorList>
            <person name="Mendes N.D."/>
            <person name="Freitas A.T."/>
            <person name="Vasconcelos A.T."/>
            <person name="Sagot M.F."/>
        </authorList>
    </citation>
    <scope>NUCLEOTIDE SEQUENCE</scope>
</reference>
<keyword evidence="4" id="KW-1185">Reference proteome</keyword>
<evidence type="ECO:0000313" key="4">
    <source>
        <dbReference type="Proteomes" id="UP000000673"/>
    </source>
</evidence>
<feature type="compositionally biased region" description="Polar residues" evidence="1">
    <location>
        <begin position="1"/>
        <end position="16"/>
    </location>
</feature>
<reference evidence="2" key="2">
    <citation type="submission" date="2010-05" db="EMBL/GenBank/DDBJ databases">
        <authorList>
            <person name="Almeida L.G."/>
            <person name="Nicolas M.F."/>
            <person name="Souza R.C."/>
            <person name="Vasconcelos A.T.R."/>
        </authorList>
    </citation>
    <scope>NUCLEOTIDE SEQUENCE</scope>
</reference>
<feature type="region of interest" description="Disordered" evidence="1">
    <location>
        <begin position="1"/>
        <end position="74"/>
    </location>
</feature>
<reference evidence="3" key="4">
    <citation type="submission" date="2015-06" db="UniProtKB">
        <authorList>
            <consortium name="EnsemblMetazoa"/>
        </authorList>
    </citation>
    <scope>IDENTIFICATION</scope>
</reference>
<name>W5J8B8_ANODA</name>
<dbReference type="AlphaFoldDB" id="W5J8B8"/>
<gene>
    <name evidence="2" type="ORF">AND_008794</name>
</gene>
<dbReference type="EMBL" id="ADMH02002070">
    <property type="protein sequence ID" value="ETN59638.1"/>
    <property type="molecule type" value="Genomic_DNA"/>
</dbReference>
<sequence length="74" mass="8030">MSAVANKSSTKVNTRGWNRECEKEQVASGGSRSTEQNTTLEKGGGQFPPDAHRPITSHRIGDRMDQENGSGREA</sequence>
<protein>
    <submittedName>
        <fullName evidence="2 3">Uncharacterized protein</fullName>
    </submittedName>
</protein>
<evidence type="ECO:0000313" key="2">
    <source>
        <dbReference type="EMBL" id="ETN59638.1"/>
    </source>
</evidence>
<dbReference type="VEuPathDB" id="VectorBase:ADAC008794"/>
<dbReference type="Proteomes" id="UP000000673">
    <property type="component" value="Unassembled WGS sequence"/>
</dbReference>
<organism evidence="2">
    <name type="scientific">Anopheles darlingi</name>
    <name type="common">Mosquito</name>
    <dbReference type="NCBI Taxonomy" id="43151"/>
    <lineage>
        <taxon>Eukaryota</taxon>
        <taxon>Metazoa</taxon>
        <taxon>Ecdysozoa</taxon>
        <taxon>Arthropoda</taxon>
        <taxon>Hexapoda</taxon>
        <taxon>Insecta</taxon>
        <taxon>Pterygota</taxon>
        <taxon>Neoptera</taxon>
        <taxon>Endopterygota</taxon>
        <taxon>Diptera</taxon>
        <taxon>Nematocera</taxon>
        <taxon>Culicoidea</taxon>
        <taxon>Culicidae</taxon>
        <taxon>Anophelinae</taxon>
        <taxon>Anopheles</taxon>
    </lineage>
</organism>
<dbReference type="EnsemblMetazoa" id="ADAC008794-RA">
    <property type="protein sequence ID" value="ADAC008794-PA"/>
    <property type="gene ID" value="ADAC008794"/>
</dbReference>
<feature type="compositionally biased region" description="Polar residues" evidence="1">
    <location>
        <begin position="28"/>
        <end position="40"/>
    </location>
</feature>